<name>A0A1H0B0L5_9RHOB</name>
<gene>
    <name evidence="1" type="ORF">SAMN05444142_101828</name>
</gene>
<dbReference type="PROSITE" id="PS51257">
    <property type="entry name" value="PROKAR_LIPOPROTEIN"/>
    <property type="match status" value="1"/>
</dbReference>
<dbReference type="Proteomes" id="UP000324252">
    <property type="component" value="Unassembled WGS sequence"/>
</dbReference>
<evidence type="ECO:0000313" key="2">
    <source>
        <dbReference type="Proteomes" id="UP000324252"/>
    </source>
</evidence>
<accession>A0A1H0B0L5</accession>
<evidence type="ECO:0008006" key="3">
    <source>
        <dbReference type="Google" id="ProtNLM"/>
    </source>
</evidence>
<keyword evidence="2" id="KW-1185">Reference proteome</keyword>
<reference evidence="1 2" key="1">
    <citation type="submission" date="2016-11" db="EMBL/GenBank/DDBJ databases">
        <authorList>
            <person name="Varghese N."/>
            <person name="Submissions S."/>
        </authorList>
    </citation>
    <scope>NUCLEOTIDE SEQUENCE [LARGE SCALE GENOMIC DNA]</scope>
    <source>
        <strain evidence="1 2">DSM 29620</strain>
    </source>
</reference>
<dbReference type="RefSeq" id="WP_149786311.1">
    <property type="nucleotide sequence ID" value="NZ_FNIO01000001.1"/>
</dbReference>
<organism evidence="1 2">
    <name type="scientific">Lutimaribacter pacificus</name>
    <dbReference type="NCBI Taxonomy" id="391948"/>
    <lineage>
        <taxon>Bacteria</taxon>
        <taxon>Pseudomonadati</taxon>
        <taxon>Pseudomonadota</taxon>
        <taxon>Alphaproteobacteria</taxon>
        <taxon>Rhodobacterales</taxon>
        <taxon>Roseobacteraceae</taxon>
        <taxon>Lutimaribacter</taxon>
    </lineage>
</organism>
<sequence length="136" mass="13954">MRAAVVISPLAGAVLAGCVASEGEGGAMRLAAPDGAVYDGVETRLLDGELVNFIVAMRGARGPGDVTAYAECAAAQYTLIRGYGFARHVRTTVDETNGAWAGDAVYTISPALPRGTRTIDAEVVVAACRENGIPTV</sequence>
<evidence type="ECO:0000313" key="1">
    <source>
        <dbReference type="EMBL" id="SHJ61964.1"/>
    </source>
</evidence>
<dbReference type="OrthoDB" id="7860885at2"/>
<dbReference type="AlphaFoldDB" id="A0A1H0B0L5"/>
<proteinExistence type="predicted"/>
<protein>
    <recommendedName>
        <fullName evidence="3">Lipoprotein</fullName>
    </recommendedName>
</protein>
<dbReference type="EMBL" id="FQZZ01000001">
    <property type="protein sequence ID" value="SHJ61964.1"/>
    <property type="molecule type" value="Genomic_DNA"/>
</dbReference>